<name>A0A0R1GXA4_9LACO</name>
<evidence type="ECO:0000313" key="2">
    <source>
        <dbReference type="Proteomes" id="UP000051461"/>
    </source>
</evidence>
<dbReference type="STRING" id="1423726.FC07_GL002722"/>
<keyword evidence="2" id="KW-1185">Reference proteome</keyword>
<dbReference type="EMBL" id="AZDA01000046">
    <property type="protein sequence ID" value="KRK39005.1"/>
    <property type="molecule type" value="Genomic_DNA"/>
</dbReference>
<protein>
    <submittedName>
        <fullName evidence="1">Uncharacterized protein</fullName>
    </submittedName>
</protein>
<accession>A0A0R1GXA4</accession>
<reference evidence="1 2" key="1">
    <citation type="journal article" date="2015" name="Genome Announc.">
        <title>Expanding the biotechnology potential of lactobacilli through comparative genomics of 213 strains and associated genera.</title>
        <authorList>
            <person name="Sun Z."/>
            <person name="Harris H.M."/>
            <person name="McCann A."/>
            <person name="Guo C."/>
            <person name="Argimon S."/>
            <person name="Zhang W."/>
            <person name="Yang X."/>
            <person name="Jeffery I.B."/>
            <person name="Cooney J.C."/>
            <person name="Kagawa T.F."/>
            <person name="Liu W."/>
            <person name="Song Y."/>
            <person name="Salvetti E."/>
            <person name="Wrobel A."/>
            <person name="Rasinkangas P."/>
            <person name="Parkhill J."/>
            <person name="Rea M.C."/>
            <person name="O'Sullivan O."/>
            <person name="Ritari J."/>
            <person name="Douillard F.P."/>
            <person name="Paul Ross R."/>
            <person name="Yang R."/>
            <person name="Briner A.E."/>
            <person name="Felis G.E."/>
            <person name="de Vos W.M."/>
            <person name="Barrangou R."/>
            <person name="Klaenhammer T.R."/>
            <person name="Caufield P.W."/>
            <person name="Cui Y."/>
            <person name="Zhang H."/>
            <person name="O'Toole P.W."/>
        </authorList>
    </citation>
    <scope>NUCLEOTIDE SEQUENCE [LARGE SCALE GENOMIC DNA]</scope>
    <source>
        <strain evidence="1 2">DSM 20003</strain>
    </source>
</reference>
<proteinExistence type="predicted"/>
<evidence type="ECO:0000313" key="1">
    <source>
        <dbReference type="EMBL" id="KRK39005.1"/>
    </source>
</evidence>
<comment type="caution">
    <text evidence="1">The sequence shown here is derived from an EMBL/GenBank/DDBJ whole genome shotgun (WGS) entry which is preliminary data.</text>
</comment>
<dbReference type="PATRIC" id="fig|1423726.3.peg.2833"/>
<sequence>MGILTIEELNAQVNKLVATFVDSQSTIDDAVEDYEKFRAWAWLNSGSFKQALEKETAARLTSYKIMRHYIKRNMPGCKVPTYSGIQTTINVLSRFVKTYRSRQERDD</sequence>
<gene>
    <name evidence="1" type="ORF">FC07_GL002722</name>
</gene>
<organism evidence="1 2">
    <name type="scientific">Loigolactobacillus bifermentans DSM 20003</name>
    <dbReference type="NCBI Taxonomy" id="1423726"/>
    <lineage>
        <taxon>Bacteria</taxon>
        <taxon>Bacillati</taxon>
        <taxon>Bacillota</taxon>
        <taxon>Bacilli</taxon>
        <taxon>Lactobacillales</taxon>
        <taxon>Lactobacillaceae</taxon>
        <taxon>Loigolactobacillus</taxon>
    </lineage>
</organism>
<dbReference type="AlphaFoldDB" id="A0A0R1GXA4"/>
<dbReference type="Proteomes" id="UP000051461">
    <property type="component" value="Unassembled WGS sequence"/>
</dbReference>